<dbReference type="AlphaFoldDB" id="A0A1Y1YHZ0"/>
<comment type="caution">
    <text evidence="1">The sequence shown here is derived from an EMBL/GenBank/DDBJ whole genome shotgun (WGS) entry which is preliminary data.</text>
</comment>
<reference evidence="1 2" key="1">
    <citation type="submission" date="2016-07" db="EMBL/GenBank/DDBJ databases">
        <title>Pervasive Adenine N6-methylation of Active Genes in Fungi.</title>
        <authorList>
            <consortium name="DOE Joint Genome Institute"/>
            <person name="Mondo S.J."/>
            <person name="Dannebaum R.O."/>
            <person name="Kuo R.C."/>
            <person name="Labutti K."/>
            <person name="Haridas S."/>
            <person name="Kuo A."/>
            <person name="Salamov A."/>
            <person name="Ahrendt S.R."/>
            <person name="Lipzen A."/>
            <person name="Sullivan W."/>
            <person name="Andreopoulos W.B."/>
            <person name="Clum A."/>
            <person name="Lindquist E."/>
            <person name="Daum C."/>
            <person name="Ramamoorthy G.K."/>
            <person name="Gryganskyi A."/>
            <person name="Culley D."/>
            <person name="Magnuson J.K."/>
            <person name="James T.Y."/>
            <person name="O'Malley M.A."/>
            <person name="Stajich J.E."/>
            <person name="Spatafora J.W."/>
            <person name="Visel A."/>
            <person name="Grigoriev I.V."/>
        </authorList>
    </citation>
    <scope>NUCLEOTIDE SEQUENCE [LARGE SCALE GENOMIC DNA]</scope>
    <source>
        <strain evidence="1 2">CBS 931.73</strain>
    </source>
</reference>
<dbReference type="OrthoDB" id="2683368at2759"/>
<sequence>MVTTVPRQDYRVSGVSVRCVDCGQDVGLYPARHKCGQPTASPTFWTKIMNIYSHTDGQKPAFVSTLFWYLG</sequence>
<evidence type="ECO:0000313" key="1">
    <source>
        <dbReference type="EMBL" id="ORX97650.1"/>
    </source>
</evidence>
<name>A0A1Y1YHZ0_9FUNG</name>
<dbReference type="EMBL" id="MCFE01000128">
    <property type="protein sequence ID" value="ORX97650.1"/>
    <property type="molecule type" value="Genomic_DNA"/>
</dbReference>
<accession>A0A1Y1YHZ0</accession>
<dbReference type="InParanoid" id="A0A1Y1YHZ0"/>
<dbReference type="Proteomes" id="UP000193498">
    <property type="component" value="Unassembled WGS sequence"/>
</dbReference>
<gene>
    <name evidence="1" type="ORF">K493DRAFT_313986</name>
</gene>
<proteinExistence type="predicted"/>
<evidence type="ECO:0000313" key="2">
    <source>
        <dbReference type="Proteomes" id="UP000193498"/>
    </source>
</evidence>
<protein>
    <submittedName>
        <fullName evidence="1">Uncharacterized protein</fullName>
    </submittedName>
</protein>
<keyword evidence="2" id="KW-1185">Reference proteome</keyword>
<organism evidence="1 2">
    <name type="scientific">Basidiobolus meristosporus CBS 931.73</name>
    <dbReference type="NCBI Taxonomy" id="1314790"/>
    <lineage>
        <taxon>Eukaryota</taxon>
        <taxon>Fungi</taxon>
        <taxon>Fungi incertae sedis</taxon>
        <taxon>Zoopagomycota</taxon>
        <taxon>Entomophthoromycotina</taxon>
        <taxon>Basidiobolomycetes</taxon>
        <taxon>Basidiobolales</taxon>
        <taxon>Basidiobolaceae</taxon>
        <taxon>Basidiobolus</taxon>
    </lineage>
</organism>